<dbReference type="InterPro" id="IPR017998">
    <property type="entry name" value="Chaperone_TCP-1"/>
</dbReference>
<dbReference type="EMBL" id="ASPP01020037">
    <property type="protein sequence ID" value="ETO14436.1"/>
    <property type="molecule type" value="Genomic_DNA"/>
</dbReference>
<dbReference type="InterPro" id="IPR027413">
    <property type="entry name" value="GROEL-like_equatorial_sf"/>
</dbReference>
<keyword evidence="6" id="KW-1185">Reference proteome</keyword>
<dbReference type="AlphaFoldDB" id="X6MLD7"/>
<dbReference type="PANTHER" id="PTHR11353">
    <property type="entry name" value="CHAPERONIN"/>
    <property type="match status" value="1"/>
</dbReference>
<gene>
    <name evidence="5" type="ORF">RFI_22933</name>
</gene>
<evidence type="ECO:0000256" key="4">
    <source>
        <dbReference type="ARBA" id="ARBA00023186"/>
    </source>
</evidence>
<comment type="similarity">
    <text evidence="1">Belongs to the TCP-1 chaperonin family.</text>
</comment>
<dbReference type="OMA" id="IVKKLGX"/>
<name>X6MLD7_RETFI</name>
<keyword evidence="2" id="KW-0547">Nucleotide-binding</keyword>
<evidence type="ECO:0000256" key="1">
    <source>
        <dbReference type="ARBA" id="ARBA00008020"/>
    </source>
</evidence>
<evidence type="ECO:0008006" key="7">
    <source>
        <dbReference type="Google" id="ProtNLM"/>
    </source>
</evidence>
<dbReference type="GO" id="GO:0005524">
    <property type="term" value="F:ATP binding"/>
    <property type="evidence" value="ECO:0007669"/>
    <property type="project" value="UniProtKB-KW"/>
</dbReference>
<accession>X6MLD7</accession>
<sequence>MEAECVVGNQEEIDKIARDEKKYISDIVKKVLKIGCNVLLIQKSILRDAVNILGSHYLAKKGIMVIKDIERVDMPFVAKALGCKPCASLDHFTKDKLGEAKLVEEIGTPGGRIVKITGVKNPGKTVSVLVRGSNQLVLEEAERSLHDALCVVRSLVKERHLIAGGGAPEAELRVALSRYADTLDGSQSDCVRAFADALEVIPYTLAENAGLNPIDIVTSLITAHFKGQKFAGIDVKNIFVPCMYTFVICKQKNKKGEVVEDIFKQNVIQPLLVNTSAINLATEFVRMLLKVDDIITCR</sequence>
<proteinExistence type="inferred from homology"/>
<dbReference type="Gene3D" id="1.10.560.10">
    <property type="entry name" value="GroEL-like equatorial domain"/>
    <property type="match status" value="1"/>
</dbReference>
<dbReference type="SUPFAM" id="SSF48592">
    <property type="entry name" value="GroEL equatorial domain-like"/>
    <property type="match status" value="1"/>
</dbReference>
<dbReference type="OrthoDB" id="10248520at2759"/>
<dbReference type="SUPFAM" id="SSF52029">
    <property type="entry name" value="GroEL apical domain-like"/>
    <property type="match status" value="1"/>
</dbReference>
<keyword evidence="3" id="KW-0067">ATP-binding</keyword>
<dbReference type="Gene3D" id="3.50.7.10">
    <property type="entry name" value="GroEL"/>
    <property type="match status" value="1"/>
</dbReference>
<evidence type="ECO:0000313" key="6">
    <source>
        <dbReference type="Proteomes" id="UP000023152"/>
    </source>
</evidence>
<reference evidence="5 6" key="1">
    <citation type="journal article" date="2013" name="Curr. Biol.">
        <title>The Genome of the Foraminiferan Reticulomyxa filosa.</title>
        <authorList>
            <person name="Glockner G."/>
            <person name="Hulsmann N."/>
            <person name="Schleicher M."/>
            <person name="Noegel A.A."/>
            <person name="Eichinger L."/>
            <person name="Gallinger C."/>
            <person name="Pawlowski J."/>
            <person name="Sierra R."/>
            <person name="Euteneuer U."/>
            <person name="Pillet L."/>
            <person name="Moustafa A."/>
            <person name="Platzer M."/>
            <person name="Groth M."/>
            <person name="Szafranski K."/>
            <person name="Schliwa M."/>
        </authorList>
    </citation>
    <scope>NUCLEOTIDE SEQUENCE [LARGE SCALE GENOMIC DNA]</scope>
</reference>
<evidence type="ECO:0000256" key="2">
    <source>
        <dbReference type="ARBA" id="ARBA00022741"/>
    </source>
</evidence>
<keyword evidence="4" id="KW-0143">Chaperone</keyword>
<dbReference type="GO" id="GO:0140662">
    <property type="term" value="F:ATP-dependent protein folding chaperone"/>
    <property type="evidence" value="ECO:0007669"/>
    <property type="project" value="InterPro"/>
</dbReference>
<protein>
    <recommendedName>
        <fullName evidence="7">T-complex protein 1 subunit delta</fullName>
    </recommendedName>
</protein>
<dbReference type="Proteomes" id="UP000023152">
    <property type="component" value="Unassembled WGS sequence"/>
</dbReference>
<dbReference type="InterPro" id="IPR027409">
    <property type="entry name" value="GroEL-like_apical_dom_sf"/>
</dbReference>
<dbReference type="InterPro" id="IPR002423">
    <property type="entry name" value="Cpn60/GroEL/TCP-1"/>
</dbReference>
<comment type="caution">
    <text evidence="5">The sequence shown here is derived from an EMBL/GenBank/DDBJ whole genome shotgun (WGS) entry which is preliminary data.</text>
</comment>
<organism evidence="5 6">
    <name type="scientific">Reticulomyxa filosa</name>
    <dbReference type="NCBI Taxonomy" id="46433"/>
    <lineage>
        <taxon>Eukaryota</taxon>
        <taxon>Sar</taxon>
        <taxon>Rhizaria</taxon>
        <taxon>Retaria</taxon>
        <taxon>Foraminifera</taxon>
        <taxon>Monothalamids</taxon>
        <taxon>Reticulomyxidae</taxon>
        <taxon>Reticulomyxa</taxon>
    </lineage>
</organism>
<evidence type="ECO:0000256" key="3">
    <source>
        <dbReference type="ARBA" id="ARBA00022840"/>
    </source>
</evidence>
<dbReference type="Pfam" id="PF00118">
    <property type="entry name" value="Cpn60_TCP1"/>
    <property type="match status" value="1"/>
</dbReference>
<evidence type="ECO:0000313" key="5">
    <source>
        <dbReference type="EMBL" id="ETO14436.1"/>
    </source>
</evidence>